<organism evidence="3 4">
    <name type="scientific">Haematospirillum jordaniae</name>
    <dbReference type="NCBI Taxonomy" id="1549855"/>
    <lineage>
        <taxon>Bacteria</taxon>
        <taxon>Pseudomonadati</taxon>
        <taxon>Pseudomonadota</taxon>
        <taxon>Alphaproteobacteria</taxon>
        <taxon>Rhodospirillales</taxon>
        <taxon>Novispirillaceae</taxon>
        <taxon>Haematospirillum</taxon>
    </lineage>
</organism>
<protein>
    <submittedName>
        <fullName evidence="3">Uncharacterized protein</fullName>
    </submittedName>
</protein>
<dbReference type="Proteomes" id="UP000076066">
    <property type="component" value="Chromosome"/>
</dbReference>
<keyword evidence="1" id="KW-0812">Transmembrane</keyword>
<feature type="transmembrane region" description="Helical" evidence="1">
    <location>
        <begin position="58"/>
        <end position="81"/>
    </location>
</feature>
<keyword evidence="1" id="KW-1133">Transmembrane helix</keyword>
<dbReference type="EMBL" id="CP014525">
    <property type="protein sequence ID" value="AMW34179.1"/>
    <property type="molecule type" value="Genomic_DNA"/>
</dbReference>
<dbReference type="KEGG" id="hjo:AY555_02160"/>
<keyword evidence="2" id="KW-0732">Signal</keyword>
<evidence type="ECO:0000256" key="2">
    <source>
        <dbReference type="SAM" id="SignalP"/>
    </source>
</evidence>
<gene>
    <name evidence="3" type="ORF">AY555_02160</name>
</gene>
<accession>A0A143DC61</accession>
<keyword evidence="4" id="KW-1185">Reference proteome</keyword>
<sequence length="101" mass="10517">MTGKIIGWLFLGFALTSASAEGVMALGTSSESGLATGELLALLAGHTAPAPNTALDRIFADLLALPAWAVSGPLGILLILIARGKKEPVAQGTRRLMRRRH</sequence>
<evidence type="ECO:0000313" key="4">
    <source>
        <dbReference type="Proteomes" id="UP000076066"/>
    </source>
</evidence>
<keyword evidence="1" id="KW-0472">Membrane</keyword>
<dbReference type="AlphaFoldDB" id="A0A143DC61"/>
<proteinExistence type="predicted"/>
<reference evidence="3 4" key="1">
    <citation type="submission" date="2016-02" db="EMBL/GenBank/DDBJ databases">
        <title>Complete Genome of H5569, the type strain of the newly described species Haematospirillium jordaniae.</title>
        <authorList>
            <person name="Nicholson A.C."/>
            <person name="Humrighouse B.W."/>
            <person name="Loparov V."/>
            <person name="McQuiston J.R."/>
        </authorList>
    </citation>
    <scope>NUCLEOTIDE SEQUENCE [LARGE SCALE GENOMIC DNA]</scope>
    <source>
        <strain evidence="3 4">H5569</strain>
    </source>
</reference>
<evidence type="ECO:0000313" key="3">
    <source>
        <dbReference type="EMBL" id="AMW34179.1"/>
    </source>
</evidence>
<name>A0A143DC61_9PROT</name>
<feature type="chain" id="PRO_5007507897" evidence="2">
    <location>
        <begin position="21"/>
        <end position="101"/>
    </location>
</feature>
<feature type="signal peptide" evidence="2">
    <location>
        <begin position="1"/>
        <end position="20"/>
    </location>
</feature>
<evidence type="ECO:0000256" key="1">
    <source>
        <dbReference type="SAM" id="Phobius"/>
    </source>
</evidence>
<dbReference type="RefSeq" id="WP_066132833.1">
    <property type="nucleotide sequence ID" value="NZ_JAAVSU010000003.1"/>
</dbReference>